<dbReference type="AlphaFoldDB" id="A0A3N4UAI4"/>
<dbReference type="Gene3D" id="3.10.450.350">
    <property type="match status" value="2"/>
</dbReference>
<dbReference type="InterPro" id="IPR050570">
    <property type="entry name" value="Cell_wall_metabolism_enzyme"/>
</dbReference>
<name>A0A3N4UAI4_9BURK</name>
<comment type="caution">
    <text evidence="10">The sequence shown here is derived from an EMBL/GenBank/DDBJ whole genome shotgun (WGS) entry which is preliminary data.</text>
</comment>
<comment type="subcellular location">
    <subcellularLocation>
        <location evidence="2">Cell envelope</location>
    </subcellularLocation>
</comment>
<evidence type="ECO:0000256" key="6">
    <source>
        <dbReference type="ARBA" id="ARBA00022833"/>
    </source>
</evidence>
<dbReference type="Pfam" id="PF19425">
    <property type="entry name" value="Csd3_N2"/>
    <property type="match status" value="1"/>
</dbReference>
<dbReference type="EMBL" id="RKQL01000003">
    <property type="protein sequence ID" value="RPE67756.1"/>
    <property type="molecule type" value="Genomic_DNA"/>
</dbReference>
<dbReference type="GO" id="GO:0046872">
    <property type="term" value="F:metal ion binding"/>
    <property type="evidence" value="ECO:0007669"/>
    <property type="project" value="UniProtKB-KW"/>
</dbReference>
<keyword evidence="5 10" id="KW-0378">Hydrolase</keyword>
<dbReference type="PANTHER" id="PTHR21666">
    <property type="entry name" value="PEPTIDASE-RELATED"/>
    <property type="match status" value="1"/>
</dbReference>
<accession>A0A3N4UAI4</accession>
<evidence type="ECO:0000259" key="8">
    <source>
        <dbReference type="Pfam" id="PF01551"/>
    </source>
</evidence>
<proteinExistence type="predicted"/>
<dbReference type="GO" id="GO:0006508">
    <property type="term" value="P:proteolysis"/>
    <property type="evidence" value="ECO:0007669"/>
    <property type="project" value="UniProtKB-KW"/>
</dbReference>
<dbReference type="OrthoDB" id="9815245at2"/>
<dbReference type="PANTHER" id="PTHR21666:SF288">
    <property type="entry name" value="CELL DIVISION PROTEIN YTFB"/>
    <property type="match status" value="1"/>
</dbReference>
<evidence type="ECO:0000256" key="4">
    <source>
        <dbReference type="ARBA" id="ARBA00022723"/>
    </source>
</evidence>
<gene>
    <name evidence="10" type="ORF">EDC62_1640</name>
</gene>
<reference evidence="10 11" key="1">
    <citation type="submission" date="2018-11" db="EMBL/GenBank/DDBJ databases">
        <title>Genomic Encyclopedia of Type Strains, Phase IV (KMG-IV): sequencing the most valuable type-strain genomes for metagenomic binning, comparative biology and taxonomic classification.</title>
        <authorList>
            <person name="Goeker M."/>
        </authorList>
    </citation>
    <scope>NUCLEOTIDE SEQUENCE [LARGE SCALE GENOMIC DNA]</scope>
    <source>
        <strain evidence="10 11">DSM 101684</strain>
    </source>
</reference>
<evidence type="ECO:0000256" key="7">
    <source>
        <dbReference type="ARBA" id="ARBA00023049"/>
    </source>
</evidence>
<dbReference type="CDD" id="cd12797">
    <property type="entry name" value="M23_peptidase"/>
    <property type="match status" value="1"/>
</dbReference>
<dbReference type="SUPFAM" id="SSF51261">
    <property type="entry name" value="Duplicated hybrid motif"/>
    <property type="match status" value="1"/>
</dbReference>
<evidence type="ECO:0000256" key="2">
    <source>
        <dbReference type="ARBA" id="ARBA00004196"/>
    </source>
</evidence>
<dbReference type="Pfam" id="PF01551">
    <property type="entry name" value="Peptidase_M23"/>
    <property type="match status" value="1"/>
</dbReference>
<keyword evidence="3" id="KW-0645">Protease</keyword>
<feature type="domain" description="M23ase beta-sheet core" evidence="8">
    <location>
        <begin position="309"/>
        <end position="403"/>
    </location>
</feature>
<evidence type="ECO:0000259" key="9">
    <source>
        <dbReference type="Pfam" id="PF19425"/>
    </source>
</evidence>
<comment type="cofactor">
    <cofactor evidence="1">
        <name>Zn(2+)</name>
        <dbReference type="ChEBI" id="CHEBI:29105"/>
    </cofactor>
</comment>
<sequence length="446" mass="48725">MHDLPRVVLSFWKLLQRHPKRVTAIVATLAAVSGGGAFAVASLGPDPSTFPVREVLEAVEPLPLQPQVQALDQLQLQLRRSTTTRATDTTDSLLQRLGIADPDAAAFLRCDPLARQALLGRSGRIVRAEANARHELTELTARWVLTDEDRDFQRLVVRRTDRGFTSEWQRAPLVASHRLASGTIDSSLFAAADAARIPDAVTIQLAEIFASNIDFHRALRKGDRFSVVYESLEADGEPLRAGRVLSAEFVNDGKTFQALWFQEAGKKGQYYDFSGKSLQHAFLASPLAFSRVTSGFSLRFHPILNQWRAHTGVDYGAPTGTPVRAVGDAKVEFAGVQNGYGNVVILRHRNGAQTVYAHLSRIFVRVGQSISQGETVGAVGATGWATGPHLHFEFRVNGRPEDPLKIARTAEAVPVSPAARPAFEQVARTMRINLRAADGYDLAAAQ</sequence>
<evidence type="ECO:0000313" key="10">
    <source>
        <dbReference type="EMBL" id="RPE67756.1"/>
    </source>
</evidence>
<evidence type="ECO:0000256" key="3">
    <source>
        <dbReference type="ARBA" id="ARBA00022670"/>
    </source>
</evidence>
<keyword evidence="4" id="KW-0479">Metal-binding</keyword>
<organism evidence="10 11">
    <name type="scientific">Tibeticola sediminis</name>
    <dbReference type="NCBI Taxonomy" id="1917811"/>
    <lineage>
        <taxon>Bacteria</taxon>
        <taxon>Pseudomonadati</taxon>
        <taxon>Pseudomonadota</taxon>
        <taxon>Betaproteobacteria</taxon>
        <taxon>Burkholderiales</taxon>
        <taxon>Comamonadaceae</taxon>
        <taxon>Tibeticola</taxon>
    </lineage>
</organism>
<keyword evidence="6" id="KW-0862">Zinc</keyword>
<dbReference type="GO" id="GO:0004222">
    <property type="term" value="F:metalloendopeptidase activity"/>
    <property type="evidence" value="ECO:0007669"/>
    <property type="project" value="TreeGrafter"/>
</dbReference>
<evidence type="ECO:0000256" key="5">
    <source>
        <dbReference type="ARBA" id="ARBA00022801"/>
    </source>
</evidence>
<dbReference type="Proteomes" id="UP000272193">
    <property type="component" value="Unassembled WGS sequence"/>
</dbReference>
<keyword evidence="7" id="KW-0482">Metalloprotease</keyword>
<dbReference type="GO" id="GO:0030313">
    <property type="term" value="C:cell envelope"/>
    <property type="evidence" value="ECO:0007669"/>
    <property type="project" value="UniProtKB-SubCell"/>
</dbReference>
<protein>
    <submittedName>
        <fullName evidence="10">Murein DD-endopeptidase MepM/ murein hydrolase activator NlpD</fullName>
    </submittedName>
</protein>
<dbReference type="InterPro" id="IPR011055">
    <property type="entry name" value="Dup_hybrid_motif"/>
</dbReference>
<evidence type="ECO:0000313" key="11">
    <source>
        <dbReference type="Proteomes" id="UP000272193"/>
    </source>
</evidence>
<dbReference type="InterPro" id="IPR045834">
    <property type="entry name" value="Csd3_N2"/>
</dbReference>
<feature type="domain" description="Csd3-like second N-terminal" evidence="9">
    <location>
        <begin position="179"/>
        <end position="296"/>
    </location>
</feature>
<dbReference type="InterPro" id="IPR016047">
    <property type="entry name" value="M23ase_b-sheet_dom"/>
</dbReference>
<evidence type="ECO:0000256" key="1">
    <source>
        <dbReference type="ARBA" id="ARBA00001947"/>
    </source>
</evidence>
<dbReference type="RefSeq" id="WP_124222493.1">
    <property type="nucleotide sequence ID" value="NZ_RKQL01000003.1"/>
</dbReference>
<dbReference type="Gene3D" id="2.70.70.10">
    <property type="entry name" value="Glucose Permease (Domain IIA)"/>
    <property type="match status" value="1"/>
</dbReference>
<keyword evidence="11" id="KW-1185">Reference proteome</keyword>